<evidence type="ECO:0000259" key="3">
    <source>
        <dbReference type="PROSITE" id="PS51391"/>
    </source>
</evidence>
<evidence type="ECO:0000256" key="2">
    <source>
        <dbReference type="SAM" id="Coils"/>
    </source>
</evidence>
<dbReference type="Gene3D" id="1.25.40.90">
    <property type="match status" value="1"/>
</dbReference>
<dbReference type="InterPro" id="IPR006569">
    <property type="entry name" value="CID_dom"/>
</dbReference>
<dbReference type="PANTHER" id="PTHR23140">
    <property type="entry name" value="RNA PROCESSING PROTEIN LD23810P"/>
    <property type="match status" value="1"/>
</dbReference>
<evidence type="ECO:0000256" key="1">
    <source>
        <dbReference type="ARBA" id="ARBA00022884"/>
    </source>
</evidence>
<protein>
    <recommendedName>
        <fullName evidence="3">CID domain-containing protein</fullName>
    </recommendedName>
</protein>
<proteinExistence type="predicted"/>
<dbReference type="EMBL" id="CAJNNW010032956">
    <property type="protein sequence ID" value="CAE8716379.1"/>
    <property type="molecule type" value="Genomic_DNA"/>
</dbReference>
<dbReference type="SMART" id="SM00582">
    <property type="entry name" value="RPR"/>
    <property type="match status" value="1"/>
</dbReference>
<dbReference type="PROSITE" id="PS51391">
    <property type="entry name" value="CID"/>
    <property type="match status" value="1"/>
</dbReference>
<keyword evidence="1" id="KW-0694">RNA-binding</keyword>
<gene>
    <name evidence="4" type="ORF">PGLA2088_LOCUS39033</name>
</gene>
<feature type="coiled-coil region" evidence="2">
    <location>
        <begin position="38"/>
        <end position="72"/>
    </location>
</feature>
<dbReference type="InterPro" id="IPR051485">
    <property type="entry name" value="SR-CTD_assoc_factor"/>
</dbReference>
<feature type="non-terminal residue" evidence="4">
    <location>
        <position position="406"/>
    </location>
</feature>
<dbReference type="GO" id="GO:0003723">
    <property type="term" value="F:RNA binding"/>
    <property type="evidence" value="ECO:0007669"/>
    <property type="project" value="UniProtKB-KW"/>
</dbReference>
<dbReference type="InterPro" id="IPR008942">
    <property type="entry name" value="ENTH_VHS"/>
</dbReference>
<dbReference type="Proteomes" id="UP000626109">
    <property type="component" value="Unassembled WGS sequence"/>
</dbReference>
<feature type="domain" description="CID" evidence="3">
    <location>
        <begin position="47"/>
        <end position="196"/>
    </location>
</feature>
<comment type="caution">
    <text evidence="4">The sequence shown here is derived from an EMBL/GenBank/DDBJ whole genome shotgun (WGS) entry which is preliminary data.</text>
</comment>
<reference evidence="4" key="1">
    <citation type="submission" date="2021-02" db="EMBL/GenBank/DDBJ databases">
        <authorList>
            <person name="Dougan E. K."/>
            <person name="Rhodes N."/>
            <person name="Thang M."/>
            <person name="Chan C."/>
        </authorList>
    </citation>
    <scope>NUCLEOTIDE SEQUENCE</scope>
</reference>
<dbReference type="PANTHER" id="PTHR23140:SF0">
    <property type="entry name" value="U2 SNRNP-ASSOCIATED SURP MOTIF-CONTAINING PROTEIN"/>
    <property type="match status" value="1"/>
</dbReference>
<name>A0A813L0C8_POLGL</name>
<keyword evidence="2" id="KW-0175">Coiled coil</keyword>
<dbReference type="AlphaFoldDB" id="A0A813L0C8"/>
<evidence type="ECO:0000313" key="4">
    <source>
        <dbReference type="EMBL" id="CAE8716379.1"/>
    </source>
</evidence>
<feature type="non-terminal residue" evidence="4">
    <location>
        <position position="1"/>
    </location>
</feature>
<sequence>HFYVYEEKGRTYATFATGTASQSAGSALPSTGASEEAAAAQAAAAAAAAEKVQELESQLKQLTTARSHVAEAMVLCLDGAAQHSTVLARALVKSLEEPELESDTALARLFLVSDVLYNSSSSSTKGAARYRSSFQELLPDALERLGRQWLRRPGRQPIAQARAEAGVRGVLDIWREWSIFPHLFPRGLEALLFAPVPEVVHPEAEADKELRWKLEQWTSPAAATRSPLTARLRGLSGPTLPAATCILRLCHYERYWHRSAPVGATNVDFDFDEDLDGQPLSDDDMDLDGEALADCELRPSSETFAAAVAAWQAQESGDPASHQVLATTATTTPTMPTTAPPPTTTTLTTSILAAAAIEATLEPHVMAAADEPYLEATLDPYLEATLEPQVSDDSSGALVDQEALEG</sequence>
<dbReference type="GO" id="GO:0005634">
    <property type="term" value="C:nucleus"/>
    <property type="evidence" value="ECO:0007669"/>
    <property type="project" value="TreeGrafter"/>
</dbReference>
<organism evidence="4 5">
    <name type="scientific">Polarella glacialis</name>
    <name type="common">Dinoflagellate</name>
    <dbReference type="NCBI Taxonomy" id="89957"/>
    <lineage>
        <taxon>Eukaryota</taxon>
        <taxon>Sar</taxon>
        <taxon>Alveolata</taxon>
        <taxon>Dinophyceae</taxon>
        <taxon>Suessiales</taxon>
        <taxon>Suessiaceae</taxon>
        <taxon>Polarella</taxon>
    </lineage>
</organism>
<evidence type="ECO:0000313" key="5">
    <source>
        <dbReference type="Proteomes" id="UP000626109"/>
    </source>
</evidence>
<accession>A0A813L0C8</accession>
<dbReference type="Pfam" id="PF04818">
    <property type="entry name" value="CID"/>
    <property type="match status" value="1"/>
</dbReference>